<accession>A0A833RGU2</accession>
<comment type="caution">
    <text evidence="1">The sequence shown here is derived from an EMBL/GenBank/DDBJ whole genome shotgun (WGS) entry which is preliminary data.</text>
</comment>
<protein>
    <submittedName>
        <fullName evidence="1">Uncharacterized protein</fullName>
    </submittedName>
</protein>
<evidence type="ECO:0000313" key="2">
    <source>
        <dbReference type="Proteomes" id="UP000623129"/>
    </source>
</evidence>
<evidence type="ECO:0000313" key="1">
    <source>
        <dbReference type="EMBL" id="KAF3334924.1"/>
    </source>
</evidence>
<name>A0A833RGU2_9POAL</name>
<proteinExistence type="predicted"/>
<dbReference type="AlphaFoldDB" id="A0A833RGU2"/>
<keyword evidence="2" id="KW-1185">Reference proteome</keyword>
<gene>
    <name evidence="1" type="ORF">FCM35_KLT21528</name>
</gene>
<dbReference type="EMBL" id="SWLB01000009">
    <property type="protein sequence ID" value="KAF3334924.1"/>
    <property type="molecule type" value="Genomic_DNA"/>
</dbReference>
<sequence>MPCPTRVLTLVAVYYHDPSIAVIPFEPQNDLIDEVIDDLAVLTMVDRRQEGHLTPEITAMPIPSTARLAVVGKSPTGMRELET</sequence>
<organism evidence="1 2">
    <name type="scientific">Carex littledalei</name>
    <dbReference type="NCBI Taxonomy" id="544730"/>
    <lineage>
        <taxon>Eukaryota</taxon>
        <taxon>Viridiplantae</taxon>
        <taxon>Streptophyta</taxon>
        <taxon>Embryophyta</taxon>
        <taxon>Tracheophyta</taxon>
        <taxon>Spermatophyta</taxon>
        <taxon>Magnoliopsida</taxon>
        <taxon>Liliopsida</taxon>
        <taxon>Poales</taxon>
        <taxon>Cyperaceae</taxon>
        <taxon>Cyperoideae</taxon>
        <taxon>Cariceae</taxon>
        <taxon>Carex</taxon>
        <taxon>Carex subgen. Euthyceras</taxon>
    </lineage>
</organism>
<reference evidence="1" key="1">
    <citation type="submission" date="2020-01" db="EMBL/GenBank/DDBJ databases">
        <title>Genome sequence of Kobresia littledalei, the first chromosome-level genome in the family Cyperaceae.</title>
        <authorList>
            <person name="Qu G."/>
        </authorList>
    </citation>
    <scope>NUCLEOTIDE SEQUENCE</scope>
    <source>
        <strain evidence="1">C.B.Clarke</strain>
        <tissue evidence="1">Leaf</tissue>
    </source>
</reference>
<dbReference type="Proteomes" id="UP000623129">
    <property type="component" value="Unassembled WGS sequence"/>
</dbReference>